<dbReference type="PANTHER" id="PTHR20854:SF4">
    <property type="entry name" value="INOSITOL-1-MONOPHOSPHATASE-RELATED"/>
    <property type="match status" value="1"/>
</dbReference>
<comment type="cofactor">
    <cofactor evidence="2">
        <name>Mg(2+)</name>
        <dbReference type="ChEBI" id="CHEBI:18420"/>
    </cofactor>
</comment>
<proteinExistence type="inferred from homology"/>
<feature type="binding site" evidence="2">
    <location>
        <position position="131"/>
    </location>
    <ligand>
        <name>Mg(2+)</name>
        <dbReference type="ChEBI" id="CHEBI:18420"/>
        <label>1</label>
        <note>catalytic</note>
    </ligand>
</feature>
<keyword evidence="5" id="KW-1185">Reference proteome</keyword>
<gene>
    <name evidence="4" type="ORF">PMES_02287</name>
</gene>
<feature type="binding site" evidence="2">
    <location>
        <position position="128"/>
    </location>
    <ligand>
        <name>Mg(2+)</name>
        <dbReference type="ChEBI" id="CHEBI:18420"/>
        <label>1</label>
        <note>catalytic</note>
    </ligand>
</feature>
<evidence type="ECO:0000313" key="5">
    <source>
        <dbReference type="Proteomes" id="UP000698242"/>
    </source>
</evidence>
<feature type="binding site" evidence="2">
    <location>
        <position position="255"/>
    </location>
    <ligand>
        <name>Mg(2+)</name>
        <dbReference type="ChEBI" id="CHEBI:18420"/>
        <label>1</label>
        <note>catalytic</note>
    </ligand>
</feature>
<evidence type="ECO:0000256" key="1">
    <source>
        <dbReference type="ARBA" id="ARBA00009759"/>
    </source>
</evidence>
<dbReference type="GO" id="GO:0046872">
    <property type="term" value="F:metal ion binding"/>
    <property type="evidence" value="ECO:0007669"/>
    <property type="project" value="UniProtKB-KW"/>
</dbReference>
<dbReference type="Proteomes" id="UP000698242">
    <property type="component" value="Unassembled WGS sequence"/>
</dbReference>
<keyword evidence="2" id="KW-0460">Magnesium</keyword>
<dbReference type="InterPro" id="IPR000760">
    <property type="entry name" value="Inositol_monophosphatase-like"/>
</dbReference>
<dbReference type="Gene3D" id="3.40.190.80">
    <property type="match status" value="1"/>
</dbReference>
<comment type="similarity">
    <text evidence="1">Belongs to the inositol monophosphatase superfamily.</text>
</comment>
<evidence type="ECO:0000256" key="2">
    <source>
        <dbReference type="PIRSR" id="PIRSR600760-2"/>
    </source>
</evidence>
<evidence type="ECO:0000256" key="3">
    <source>
        <dbReference type="SAM" id="MobiDB-lite"/>
    </source>
</evidence>
<sequence length="303" mass="31771">MPGRDGCRRPSRAAGLTRRAGDPSSGGQKQAIEGDPVRQIDTDTLADLEAVAHAVADAARPATLRHFRSDALDVSNKRVGGFDPVTEGDRAAETAMRAVLGEWRPQDAILGEEFGHSDGQSGLCWVLDPIDGTRAYLCGAPTWGVLVAVGGDEGPVLGLIDQPFTKERFFGGPGGAFWDGPLGRRRLRTRPPRGLDEAIVLSTFPEIGTEEEHAAFTAVSRAAKLTRYGLDCYGYALLAAGQVDLVIEAGLQSYDIHGPMAVIEAAGGVVTTWDGGPARHGGRIVAAANLEIHAAACARLAGG</sequence>
<dbReference type="GO" id="GO:0007165">
    <property type="term" value="P:signal transduction"/>
    <property type="evidence" value="ECO:0007669"/>
    <property type="project" value="TreeGrafter"/>
</dbReference>
<dbReference type="PANTHER" id="PTHR20854">
    <property type="entry name" value="INOSITOL MONOPHOSPHATASE"/>
    <property type="match status" value="1"/>
</dbReference>
<dbReference type="Pfam" id="PF00459">
    <property type="entry name" value="Inositol_P"/>
    <property type="match status" value="1"/>
</dbReference>
<keyword evidence="2" id="KW-0479">Metal-binding</keyword>
<dbReference type="GO" id="GO:0006020">
    <property type="term" value="P:inositol metabolic process"/>
    <property type="evidence" value="ECO:0007669"/>
    <property type="project" value="TreeGrafter"/>
</dbReference>
<dbReference type="PRINTS" id="PR00377">
    <property type="entry name" value="IMPHPHTASES"/>
</dbReference>
<feature type="binding site" evidence="2">
    <location>
        <position position="130"/>
    </location>
    <ligand>
        <name>Mg(2+)</name>
        <dbReference type="ChEBI" id="CHEBI:18420"/>
        <label>1</label>
        <note>catalytic</note>
    </ligand>
</feature>
<dbReference type="SUPFAM" id="SSF56655">
    <property type="entry name" value="Carbohydrate phosphatase"/>
    <property type="match status" value="1"/>
</dbReference>
<reference evidence="4" key="1">
    <citation type="submission" date="2013-03" db="EMBL/GenBank/DDBJ databases">
        <title>Genome Sequence of the Profundibacterium mesophilum strain KAUST100406-0324T from Red Sea, a novel genus in the family Rhodobacteraceae.</title>
        <authorList>
            <person name="Essack M."/>
            <person name="Alam I."/>
            <person name="Lafi F."/>
            <person name="Alawi W."/>
            <person name="Kamanu F."/>
            <person name="Al-Suwailem A."/>
            <person name="Lee O.O."/>
            <person name="Xu Y."/>
            <person name="Bajic V."/>
            <person name="Qian P.-Y."/>
            <person name="Archer J."/>
        </authorList>
    </citation>
    <scope>NUCLEOTIDE SEQUENCE</scope>
    <source>
        <strain evidence="4">KAUST100406-0324</strain>
    </source>
</reference>
<dbReference type="GO" id="GO:0008934">
    <property type="term" value="F:inositol monophosphate 1-phosphatase activity"/>
    <property type="evidence" value="ECO:0007669"/>
    <property type="project" value="TreeGrafter"/>
</dbReference>
<dbReference type="AlphaFoldDB" id="A0A921NPG6"/>
<dbReference type="OrthoDB" id="9785695at2"/>
<evidence type="ECO:0000313" key="4">
    <source>
        <dbReference type="EMBL" id="KAF0675397.1"/>
    </source>
</evidence>
<dbReference type="EMBL" id="APKE01000026">
    <property type="protein sequence ID" value="KAF0675397.1"/>
    <property type="molecule type" value="Genomic_DNA"/>
</dbReference>
<accession>A0A921NPG6</accession>
<dbReference type="Gene3D" id="3.30.540.10">
    <property type="entry name" value="Fructose-1,6-Bisphosphatase, subunit A, domain 1"/>
    <property type="match status" value="1"/>
</dbReference>
<organism evidence="4 5">
    <name type="scientific">Profundibacterium mesophilum KAUST100406-0324</name>
    <dbReference type="NCBI Taxonomy" id="1037889"/>
    <lineage>
        <taxon>Bacteria</taxon>
        <taxon>Pseudomonadati</taxon>
        <taxon>Pseudomonadota</taxon>
        <taxon>Alphaproteobacteria</taxon>
        <taxon>Rhodobacterales</taxon>
        <taxon>Roseobacteraceae</taxon>
        <taxon>Profundibacterium</taxon>
    </lineage>
</organism>
<feature type="binding site" evidence="2">
    <location>
        <position position="112"/>
    </location>
    <ligand>
        <name>Mg(2+)</name>
        <dbReference type="ChEBI" id="CHEBI:18420"/>
        <label>1</label>
        <note>catalytic</note>
    </ligand>
</feature>
<feature type="region of interest" description="Disordered" evidence="3">
    <location>
        <begin position="1"/>
        <end position="37"/>
    </location>
</feature>
<name>A0A921NPG6_9RHOB</name>
<protein>
    <submittedName>
        <fullName evidence="4">Myo-inositol-1-monophosphatase</fullName>
        <ecNumber evidence="4">3.1.3.25</ecNumber>
    </submittedName>
</protein>
<dbReference type="EC" id="3.1.3.25" evidence="4"/>
<keyword evidence="4" id="KW-0378">Hydrolase</keyword>
<comment type="caution">
    <text evidence="4">The sequence shown here is derived from an EMBL/GenBank/DDBJ whole genome shotgun (WGS) entry which is preliminary data.</text>
</comment>